<evidence type="ECO:0000313" key="4">
    <source>
        <dbReference type="Proteomes" id="UP000585474"/>
    </source>
</evidence>
<organism evidence="3 4">
    <name type="scientific">Actinidia rufa</name>
    <dbReference type="NCBI Taxonomy" id="165716"/>
    <lineage>
        <taxon>Eukaryota</taxon>
        <taxon>Viridiplantae</taxon>
        <taxon>Streptophyta</taxon>
        <taxon>Embryophyta</taxon>
        <taxon>Tracheophyta</taxon>
        <taxon>Spermatophyta</taxon>
        <taxon>Magnoliopsida</taxon>
        <taxon>eudicotyledons</taxon>
        <taxon>Gunneridae</taxon>
        <taxon>Pentapetalae</taxon>
        <taxon>asterids</taxon>
        <taxon>Ericales</taxon>
        <taxon>Actinidiaceae</taxon>
        <taxon>Actinidia</taxon>
    </lineage>
</organism>
<dbReference type="GO" id="GO:0042273">
    <property type="term" value="P:ribosomal large subunit biogenesis"/>
    <property type="evidence" value="ECO:0007669"/>
    <property type="project" value="TreeGrafter"/>
</dbReference>
<feature type="domain" description="ZN622/Rei1/Reh1 zinc finger C2H2-type" evidence="2">
    <location>
        <begin position="264"/>
        <end position="370"/>
    </location>
</feature>
<dbReference type="AlphaFoldDB" id="A0A7J0DT85"/>
<dbReference type="InterPro" id="IPR040025">
    <property type="entry name" value="Znf622/Rei1/Reh1"/>
</dbReference>
<evidence type="ECO:0000259" key="2">
    <source>
        <dbReference type="Pfam" id="PF12756"/>
    </source>
</evidence>
<dbReference type="OrthoDB" id="19329at2759"/>
<accession>A0A7J0DT85</accession>
<dbReference type="Proteomes" id="UP000585474">
    <property type="component" value="Unassembled WGS sequence"/>
</dbReference>
<dbReference type="PANTHER" id="PTHR13182:SF8">
    <property type="entry name" value="CYTOPLASMIC 60S SUBUNIT BIOGENESIS FACTOR ZNF622"/>
    <property type="match status" value="1"/>
</dbReference>
<dbReference type="PANTHER" id="PTHR13182">
    <property type="entry name" value="ZINC FINGER PROTEIN 622"/>
    <property type="match status" value="1"/>
</dbReference>
<keyword evidence="4" id="KW-1185">Reference proteome</keyword>
<feature type="region of interest" description="Disordered" evidence="1">
    <location>
        <begin position="106"/>
        <end position="125"/>
    </location>
</feature>
<dbReference type="Pfam" id="PF12756">
    <property type="entry name" value="zf-C2H2_2"/>
    <property type="match status" value="1"/>
</dbReference>
<reference evidence="4" key="1">
    <citation type="submission" date="2019-07" db="EMBL/GenBank/DDBJ databases">
        <title>De Novo Assembly of kiwifruit Actinidia rufa.</title>
        <authorList>
            <person name="Sugita-Konishi S."/>
            <person name="Sato K."/>
            <person name="Mori E."/>
            <person name="Abe Y."/>
            <person name="Kisaki G."/>
            <person name="Hamano K."/>
            <person name="Suezawa K."/>
            <person name="Otani M."/>
            <person name="Fukuda T."/>
            <person name="Manabe T."/>
            <person name="Gomi K."/>
            <person name="Tabuchi M."/>
            <person name="Akimitsu K."/>
            <person name="Kataoka I."/>
        </authorList>
    </citation>
    <scope>NUCLEOTIDE SEQUENCE [LARGE SCALE GENOMIC DNA]</scope>
    <source>
        <strain evidence="4">cv. Fuchu</strain>
    </source>
</reference>
<protein>
    <submittedName>
        <fullName evidence="3">Zinc finger protein 622</fullName>
    </submittedName>
</protein>
<feature type="compositionally biased region" description="Low complexity" evidence="1">
    <location>
        <begin position="112"/>
        <end position="125"/>
    </location>
</feature>
<proteinExistence type="predicted"/>
<dbReference type="GO" id="GO:0030687">
    <property type="term" value="C:preribosome, large subunit precursor"/>
    <property type="evidence" value="ECO:0007669"/>
    <property type="project" value="TreeGrafter"/>
</dbReference>
<gene>
    <name evidence="3" type="ORF">Acr_00g0077410</name>
</gene>
<evidence type="ECO:0000256" key="1">
    <source>
        <dbReference type="SAM" id="MobiDB-lite"/>
    </source>
</evidence>
<dbReference type="EMBL" id="BJWL01000390">
    <property type="protein sequence ID" value="GFS41980.1"/>
    <property type="molecule type" value="Genomic_DNA"/>
</dbReference>
<sequence>MEKTSMLGLVHFNFTLVESARPVGFWERNQTGRGSYRSSCYLFKTIPTPVPTLDVRASLRLSSSGDSLAYQRYCRLVYDPTLRHNLPGAGDPYVVRSLYLSPFHLPPKHQGPTTPDSALSDPSSSSGLPCQHFLRLQVSAQRGVFGGNVECTPKNQFAGLSITRLFHLLRGSLVLWISASALADHTISSKAHAQHPKSRSHVMWAARGSSHSDDESAIIKPFVPCAEIKLSQQRDQDDEDSEDTDEWEEAHLEEDLLGEAMDSHNTIESCMVHMHKQHGFFIPNVEYLKDPKGLLYLSRPQGNIFNEFSVWDPGLKGISCACTAMRDVILSTAWKQLENIWQQKVNAKCITEMVGDDEEVEEFYDYSSSYIDADGKQLVAYNDMSNTVDLGNGGSELT</sequence>
<evidence type="ECO:0000313" key="3">
    <source>
        <dbReference type="EMBL" id="GFS41980.1"/>
    </source>
</evidence>
<comment type="caution">
    <text evidence="3">The sequence shown here is derived from an EMBL/GenBank/DDBJ whole genome shotgun (WGS) entry which is preliminary data.</text>
</comment>
<name>A0A7J0DT85_9ERIC</name>
<dbReference type="InterPro" id="IPR041661">
    <property type="entry name" value="ZN622/Rei1/Reh1_Znf-C2H2"/>
</dbReference>